<organism evidence="2 3">
    <name type="scientific">Dryococelus australis</name>
    <dbReference type="NCBI Taxonomy" id="614101"/>
    <lineage>
        <taxon>Eukaryota</taxon>
        <taxon>Metazoa</taxon>
        <taxon>Ecdysozoa</taxon>
        <taxon>Arthropoda</taxon>
        <taxon>Hexapoda</taxon>
        <taxon>Insecta</taxon>
        <taxon>Pterygota</taxon>
        <taxon>Neoptera</taxon>
        <taxon>Polyneoptera</taxon>
        <taxon>Phasmatodea</taxon>
        <taxon>Verophasmatodea</taxon>
        <taxon>Anareolatae</taxon>
        <taxon>Phasmatidae</taxon>
        <taxon>Eurycanthinae</taxon>
        <taxon>Dryococelus</taxon>
    </lineage>
</organism>
<dbReference type="Proteomes" id="UP001159363">
    <property type="component" value="Chromosome 13"/>
</dbReference>
<protein>
    <submittedName>
        <fullName evidence="2">Uncharacterized protein</fullName>
    </submittedName>
</protein>
<proteinExistence type="predicted"/>
<feature type="region of interest" description="Disordered" evidence="1">
    <location>
        <begin position="233"/>
        <end position="285"/>
    </location>
</feature>
<reference evidence="2 3" key="1">
    <citation type="submission" date="2023-02" db="EMBL/GenBank/DDBJ databases">
        <title>LHISI_Scaffold_Assembly.</title>
        <authorList>
            <person name="Stuart O.P."/>
            <person name="Cleave R."/>
            <person name="Magrath M.J.L."/>
            <person name="Mikheyev A.S."/>
        </authorList>
    </citation>
    <scope>NUCLEOTIDE SEQUENCE [LARGE SCALE GENOMIC DNA]</scope>
    <source>
        <strain evidence="2">Daus_M_001</strain>
        <tissue evidence="2">Leg muscle</tissue>
    </source>
</reference>
<feature type="region of interest" description="Disordered" evidence="1">
    <location>
        <begin position="1"/>
        <end position="57"/>
    </location>
</feature>
<evidence type="ECO:0000256" key="1">
    <source>
        <dbReference type="SAM" id="MobiDB-lite"/>
    </source>
</evidence>
<sequence length="479" mass="51671">MRMMEVTTERSGVGIKERGKREIPETISPRSPPPFSLRSPHASTASTTVSSHARGRPLIRRHYIRRQLLKQMTDAAGHQELITPARVDPGGAGGVGRGEGVRNAHLPRMRDNAPVCQHVRILGATVAERLARSPPTKANRAQSPIGSPDFRKWESCRRMPLAGVSSRGSPASPVPSLRRRSIFNSITPQSALKTSLLRAQQEAEVVRLVSCSHGELEVPNSSVSDETHACVVPTPLPHHTTSRDGWEGGGSEQRHAPCPNTQGANVHGDCTPFTRPGRPQSCQPGRLLTRRAALPGTGTHKYVLPANSDTVLREATHWLKSGGGPPHFNPHHSSLNGLLDAHDFFLTVGNNEGEMSARGTVSPWGRLVPASGLHAPNTGHLRAITPSIVRRHCIMSQGDRLGTLYSTDLLAAGGGGGREPTTPRLQVGHPTPELWGQGSHLDMGASTGRRPAVTFEACSRILVSQEMVQVIHPRPLLRE</sequence>
<feature type="region of interest" description="Disordered" evidence="1">
    <location>
        <begin position="132"/>
        <end position="151"/>
    </location>
</feature>
<keyword evidence="3" id="KW-1185">Reference proteome</keyword>
<comment type="caution">
    <text evidence="2">The sequence shown here is derived from an EMBL/GenBank/DDBJ whole genome shotgun (WGS) entry which is preliminary data.</text>
</comment>
<accession>A0ABQ9GAU0</accession>
<gene>
    <name evidence="2" type="ORF">PR048_030170</name>
</gene>
<feature type="compositionally biased region" description="Basic and acidic residues" evidence="1">
    <location>
        <begin position="15"/>
        <end position="24"/>
    </location>
</feature>
<dbReference type="EMBL" id="JARBHB010000014">
    <property type="protein sequence ID" value="KAJ8868631.1"/>
    <property type="molecule type" value="Genomic_DNA"/>
</dbReference>
<feature type="compositionally biased region" description="Low complexity" evidence="1">
    <location>
        <begin position="36"/>
        <end position="52"/>
    </location>
</feature>
<name>A0ABQ9GAU0_9NEOP</name>
<evidence type="ECO:0000313" key="2">
    <source>
        <dbReference type="EMBL" id="KAJ8868631.1"/>
    </source>
</evidence>
<evidence type="ECO:0000313" key="3">
    <source>
        <dbReference type="Proteomes" id="UP001159363"/>
    </source>
</evidence>